<proteinExistence type="inferred from homology"/>
<evidence type="ECO:0000256" key="1">
    <source>
        <dbReference type="ARBA" id="ARBA00008520"/>
    </source>
</evidence>
<dbReference type="STRING" id="797209.GCA_000376445_03192"/>
<name>E7QZE4_HALPU</name>
<feature type="compositionally biased region" description="Basic and acidic residues" evidence="4">
    <location>
        <begin position="488"/>
        <end position="503"/>
    </location>
</feature>
<dbReference type="PANTHER" id="PTHR30061:SF50">
    <property type="entry name" value="MALTOSE_MALTODEXTRIN-BINDING PERIPLASMIC PROTEIN"/>
    <property type="match status" value="1"/>
</dbReference>
<dbReference type="RefSeq" id="WP_007983140.1">
    <property type="nucleotide sequence ID" value="NZ_AEMG01000029.1"/>
</dbReference>
<dbReference type="Proteomes" id="UP000184203">
    <property type="component" value="Unassembled WGS sequence"/>
</dbReference>
<dbReference type="EMBL" id="AEMG01000029">
    <property type="protein sequence ID" value="EFW90065.1"/>
    <property type="molecule type" value="Genomic_DNA"/>
</dbReference>
<evidence type="ECO:0000313" key="5">
    <source>
        <dbReference type="EMBL" id="EFW90065.1"/>
    </source>
</evidence>
<dbReference type="Proteomes" id="UP000003751">
    <property type="component" value="Unassembled WGS sequence"/>
</dbReference>
<dbReference type="eggNOG" id="arCOG00151">
    <property type="taxonomic scope" value="Archaea"/>
</dbReference>
<dbReference type="PANTHER" id="PTHR30061">
    <property type="entry name" value="MALTOSE-BINDING PERIPLASMIC PROTEIN"/>
    <property type="match status" value="1"/>
</dbReference>
<protein>
    <submittedName>
        <fullName evidence="5">Maltose/trehalose porter</fullName>
    </submittedName>
    <submittedName>
        <fullName evidence="6">Multiple sugar transport system substrate-binding protein</fullName>
    </submittedName>
</protein>
<dbReference type="Gene3D" id="3.40.190.10">
    <property type="entry name" value="Periplasmic binding protein-like II"/>
    <property type="match status" value="2"/>
</dbReference>
<keyword evidence="2" id="KW-0813">Transport</keyword>
<reference evidence="5 7" key="1">
    <citation type="journal article" date="2014" name="ISME J.">
        <title>Trehalose/2-sulfotrehalose biosynthesis and glycine-betaine uptake are widely spread mechanisms for osmoadaptation in the Halobacteriales.</title>
        <authorList>
            <person name="Youssef N.H."/>
            <person name="Savage-Ashlock K.N."/>
            <person name="McCully A.L."/>
            <person name="Luedtke B."/>
            <person name="Shaw E.I."/>
            <person name="Hoff W.D."/>
            <person name="Elshahed M.S."/>
        </authorList>
    </citation>
    <scope>NUCLEOTIDE SEQUENCE [LARGE SCALE GENOMIC DNA]</scope>
    <source>
        <strain evidence="5 7">DX253</strain>
    </source>
</reference>
<dbReference type="GO" id="GO:0055052">
    <property type="term" value="C:ATP-binding cassette (ABC) transporter complex, substrate-binding subunit-containing"/>
    <property type="evidence" value="ECO:0007669"/>
    <property type="project" value="TreeGrafter"/>
</dbReference>
<evidence type="ECO:0000256" key="2">
    <source>
        <dbReference type="ARBA" id="ARBA00022448"/>
    </source>
</evidence>
<dbReference type="EMBL" id="FRAN01000004">
    <property type="protein sequence ID" value="SHL04180.1"/>
    <property type="molecule type" value="Genomic_DNA"/>
</dbReference>
<dbReference type="Pfam" id="PF01547">
    <property type="entry name" value="SBP_bac_1"/>
    <property type="match status" value="1"/>
</dbReference>
<keyword evidence="6" id="KW-0762">Sugar transport</keyword>
<organism evidence="5 7">
    <name type="scientific">Haladaptatus paucihalophilus DX253</name>
    <dbReference type="NCBI Taxonomy" id="797209"/>
    <lineage>
        <taxon>Archaea</taxon>
        <taxon>Methanobacteriati</taxon>
        <taxon>Methanobacteriota</taxon>
        <taxon>Stenosarchaea group</taxon>
        <taxon>Halobacteria</taxon>
        <taxon>Halobacteriales</taxon>
        <taxon>Haladaptataceae</taxon>
        <taxon>Haladaptatus</taxon>
    </lineage>
</organism>
<dbReference type="GO" id="GO:0042956">
    <property type="term" value="P:maltodextrin transmembrane transport"/>
    <property type="evidence" value="ECO:0007669"/>
    <property type="project" value="TreeGrafter"/>
</dbReference>
<keyword evidence="8" id="KW-1185">Reference proteome</keyword>
<dbReference type="GO" id="GO:1901982">
    <property type="term" value="F:maltose binding"/>
    <property type="evidence" value="ECO:0007669"/>
    <property type="project" value="TreeGrafter"/>
</dbReference>
<feature type="region of interest" description="Disordered" evidence="4">
    <location>
        <begin position="1"/>
        <end position="27"/>
    </location>
</feature>
<dbReference type="PATRIC" id="fig|797209.4.peg.4065"/>
<keyword evidence="3" id="KW-0732">Signal</keyword>
<evidence type="ECO:0000313" key="6">
    <source>
        <dbReference type="EMBL" id="SHL04180.1"/>
    </source>
</evidence>
<dbReference type="SUPFAM" id="SSF53850">
    <property type="entry name" value="Periplasmic binding protein-like II"/>
    <property type="match status" value="1"/>
</dbReference>
<dbReference type="OrthoDB" id="298910at2157"/>
<dbReference type="GO" id="GO:0015768">
    <property type="term" value="P:maltose transport"/>
    <property type="evidence" value="ECO:0007669"/>
    <property type="project" value="TreeGrafter"/>
</dbReference>
<feature type="compositionally biased region" description="Polar residues" evidence="4">
    <location>
        <begin position="1"/>
        <end position="19"/>
    </location>
</feature>
<sequence>MPKATDSSIGDATDETITGTPDEGDYSRRGFMEAAASMGAAGAAAGLSGCTEQFGGSGGDSKTKGEKDFIFWTMRGYIPEVTKNIKQAAKGFEKHSDSPVNVSTNVIVWNQVFPKWNASIQGRTTPNVSEMANEHAVNFGSLGATAPVTDIYDSYDDWYGPMEAWASWDDKKWGVPWFVETRPMYYRKDLLEKAGHSKPPKDWKELVKIGKDVVKETGNPGYIEPGARDFTTGQHMFAYTANAGGKFYSKKDGKWQVELDSAGSLFGHLFYASLKKAWNLTADGWTSQDSSATDKFFRERDAGMAHLGAEDARLARTKEHAGLRDNVGIQPMPEGPLGKQWSFRGGSCLSPFTDDVSKHDVGNLSNEFVKYMMQPDNQSDYFAASAPVFMPVRKSQEQMDLFTKNPTKLPDDWLDAFVTQAQETRRYGVYGGGQDTPFLGSVEGSTTGYSQAISAILGSNKDPKEALVGMANSVRNEANKKLDYTLKNKSEKPSLDDAPKEVQDWITGSNNTPKIWNPYE</sequence>
<accession>E7QZE4</accession>
<feature type="region of interest" description="Disordered" evidence="4">
    <location>
        <begin position="488"/>
        <end position="520"/>
    </location>
</feature>
<evidence type="ECO:0000256" key="3">
    <source>
        <dbReference type="ARBA" id="ARBA00022729"/>
    </source>
</evidence>
<evidence type="ECO:0000313" key="7">
    <source>
        <dbReference type="Proteomes" id="UP000003751"/>
    </source>
</evidence>
<evidence type="ECO:0000313" key="8">
    <source>
        <dbReference type="Proteomes" id="UP000184203"/>
    </source>
</evidence>
<dbReference type="AlphaFoldDB" id="E7QZE4"/>
<evidence type="ECO:0000256" key="4">
    <source>
        <dbReference type="SAM" id="MobiDB-lite"/>
    </source>
</evidence>
<dbReference type="InterPro" id="IPR006059">
    <property type="entry name" value="SBP"/>
</dbReference>
<comment type="similarity">
    <text evidence="1">Belongs to the bacterial solute-binding protein 1 family.</text>
</comment>
<reference evidence="6" key="3">
    <citation type="submission" date="2016-11" db="EMBL/GenBank/DDBJ databases">
        <authorList>
            <person name="Jaros S."/>
            <person name="Januszkiewicz K."/>
            <person name="Wedrychowicz H."/>
        </authorList>
    </citation>
    <scope>NUCLEOTIDE SEQUENCE [LARGE SCALE GENOMIC DNA]</scope>
    <source>
        <strain evidence="6">DX253</strain>
    </source>
</reference>
<gene>
    <name evidence="6" type="ORF">SAMN05444342_2827</name>
    <name evidence="5" type="ORF">ZOD2009_20757</name>
</gene>
<reference evidence="8" key="2">
    <citation type="submission" date="2016-11" db="EMBL/GenBank/DDBJ databases">
        <authorList>
            <person name="Varghese N."/>
            <person name="Submissions S."/>
        </authorList>
    </citation>
    <scope>NUCLEOTIDE SEQUENCE [LARGE SCALE GENOMIC DNA]</scope>
    <source>
        <strain evidence="8">DX253</strain>
    </source>
</reference>